<sequence length="73" mass="7778">MIPGSLGLLCLGQPSLLSVSLSPFLTTTLSLTPSTVVASSLSMWHSHRAFQCANTAAGKTTRRSEGFLKRLPF</sequence>
<organism evidence="2 3">
    <name type="scientific">Linderina pennispora</name>
    <dbReference type="NCBI Taxonomy" id="61395"/>
    <lineage>
        <taxon>Eukaryota</taxon>
        <taxon>Fungi</taxon>
        <taxon>Fungi incertae sedis</taxon>
        <taxon>Zoopagomycota</taxon>
        <taxon>Kickxellomycotina</taxon>
        <taxon>Kickxellomycetes</taxon>
        <taxon>Kickxellales</taxon>
        <taxon>Kickxellaceae</taxon>
        <taxon>Linderina</taxon>
    </lineage>
</organism>
<dbReference type="EMBL" id="MCFD01000015">
    <property type="protein sequence ID" value="ORX66476.1"/>
    <property type="molecule type" value="Genomic_DNA"/>
</dbReference>
<protein>
    <recommendedName>
        <fullName evidence="4">Secreted protein</fullName>
    </recommendedName>
</protein>
<comment type="caution">
    <text evidence="2">The sequence shown here is derived from an EMBL/GenBank/DDBJ whole genome shotgun (WGS) entry which is preliminary data.</text>
</comment>
<name>A0A1Y1VZM9_9FUNG</name>
<keyword evidence="3" id="KW-1185">Reference proteome</keyword>
<evidence type="ECO:0000313" key="3">
    <source>
        <dbReference type="Proteomes" id="UP000193922"/>
    </source>
</evidence>
<accession>A0A1Y1VZM9</accession>
<dbReference type="GeneID" id="63808566"/>
<feature type="chain" id="PRO_5012575904" description="Secreted protein" evidence="1">
    <location>
        <begin position="19"/>
        <end position="73"/>
    </location>
</feature>
<keyword evidence="1" id="KW-0732">Signal</keyword>
<reference evidence="2 3" key="1">
    <citation type="submission" date="2016-07" db="EMBL/GenBank/DDBJ databases">
        <title>Pervasive Adenine N6-methylation of Active Genes in Fungi.</title>
        <authorList>
            <consortium name="DOE Joint Genome Institute"/>
            <person name="Mondo S.J."/>
            <person name="Dannebaum R.O."/>
            <person name="Kuo R.C."/>
            <person name="Labutti K."/>
            <person name="Haridas S."/>
            <person name="Kuo A."/>
            <person name="Salamov A."/>
            <person name="Ahrendt S.R."/>
            <person name="Lipzen A."/>
            <person name="Sullivan W."/>
            <person name="Andreopoulos W.B."/>
            <person name="Clum A."/>
            <person name="Lindquist E."/>
            <person name="Daum C."/>
            <person name="Ramamoorthy G.K."/>
            <person name="Gryganskyi A."/>
            <person name="Culley D."/>
            <person name="Magnuson J.K."/>
            <person name="James T.Y."/>
            <person name="O'Malley M.A."/>
            <person name="Stajich J.E."/>
            <person name="Spatafora J.W."/>
            <person name="Visel A."/>
            <person name="Grigoriev I.V."/>
        </authorList>
    </citation>
    <scope>NUCLEOTIDE SEQUENCE [LARGE SCALE GENOMIC DNA]</scope>
    <source>
        <strain evidence="2 3">ATCC 12442</strain>
    </source>
</reference>
<dbReference type="RefSeq" id="XP_040740464.1">
    <property type="nucleotide sequence ID" value="XM_040891918.1"/>
</dbReference>
<gene>
    <name evidence="2" type="ORF">DL89DRAFT_64108</name>
</gene>
<dbReference type="Proteomes" id="UP000193922">
    <property type="component" value="Unassembled WGS sequence"/>
</dbReference>
<evidence type="ECO:0008006" key="4">
    <source>
        <dbReference type="Google" id="ProtNLM"/>
    </source>
</evidence>
<dbReference type="AlphaFoldDB" id="A0A1Y1VZM9"/>
<feature type="signal peptide" evidence="1">
    <location>
        <begin position="1"/>
        <end position="18"/>
    </location>
</feature>
<proteinExistence type="predicted"/>
<evidence type="ECO:0000313" key="2">
    <source>
        <dbReference type="EMBL" id="ORX66476.1"/>
    </source>
</evidence>
<evidence type="ECO:0000256" key="1">
    <source>
        <dbReference type="SAM" id="SignalP"/>
    </source>
</evidence>